<dbReference type="GO" id="GO:0003677">
    <property type="term" value="F:DNA binding"/>
    <property type="evidence" value="ECO:0007669"/>
    <property type="project" value="UniProtKB-KW"/>
</dbReference>
<evidence type="ECO:0000256" key="1">
    <source>
        <dbReference type="ARBA" id="ARBA00023015"/>
    </source>
</evidence>
<dbReference type="Proteomes" id="UP000295198">
    <property type="component" value="Unassembled WGS sequence"/>
</dbReference>
<keyword evidence="2" id="KW-0238">DNA-binding</keyword>
<evidence type="ECO:0000313" key="6">
    <source>
        <dbReference type="EMBL" id="RYP85266.1"/>
    </source>
</evidence>
<dbReference type="SMART" id="SM00421">
    <property type="entry name" value="HTH_LUXR"/>
    <property type="match status" value="1"/>
</dbReference>
<evidence type="ECO:0000259" key="4">
    <source>
        <dbReference type="SMART" id="SM00065"/>
    </source>
</evidence>
<dbReference type="GO" id="GO:0006355">
    <property type="term" value="P:regulation of DNA-templated transcription"/>
    <property type="evidence" value="ECO:0007669"/>
    <property type="project" value="InterPro"/>
</dbReference>
<dbReference type="PRINTS" id="PR00038">
    <property type="entry name" value="HTHLUXR"/>
</dbReference>
<dbReference type="CDD" id="cd06170">
    <property type="entry name" value="LuxR_C_like"/>
    <property type="match status" value="1"/>
</dbReference>
<evidence type="ECO:0000259" key="5">
    <source>
        <dbReference type="SMART" id="SM00421"/>
    </source>
</evidence>
<dbReference type="Gene3D" id="1.10.10.10">
    <property type="entry name" value="Winged helix-like DNA-binding domain superfamily/Winged helix DNA-binding domain"/>
    <property type="match status" value="1"/>
</dbReference>
<organism evidence="6 7">
    <name type="scientific">Nocardioides guangzhouensis</name>
    <dbReference type="NCBI Taxonomy" id="2497878"/>
    <lineage>
        <taxon>Bacteria</taxon>
        <taxon>Bacillati</taxon>
        <taxon>Actinomycetota</taxon>
        <taxon>Actinomycetes</taxon>
        <taxon>Propionibacteriales</taxon>
        <taxon>Nocardioidaceae</taxon>
        <taxon>Nocardioides</taxon>
    </lineage>
</organism>
<evidence type="ECO:0000256" key="2">
    <source>
        <dbReference type="ARBA" id="ARBA00023125"/>
    </source>
</evidence>
<evidence type="ECO:0000313" key="7">
    <source>
        <dbReference type="Proteomes" id="UP000295198"/>
    </source>
</evidence>
<evidence type="ECO:0008006" key="8">
    <source>
        <dbReference type="Google" id="ProtNLM"/>
    </source>
</evidence>
<reference evidence="6 7" key="1">
    <citation type="submission" date="2019-01" db="EMBL/GenBank/DDBJ databases">
        <title>Nocardioides guangzhouensis sp. nov., an actinobacterium isolated from soil.</title>
        <authorList>
            <person name="Fu Y."/>
            <person name="Cai Y."/>
            <person name="Lin Z."/>
            <person name="Chen P."/>
        </authorList>
    </citation>
    <scope>NUCLEOTIDE SEQUENCE [LARGE SCALE GENOMIC DNA]</scope>
    <source>
        <strain evidence="6 7">130</strain>
    </source>
</reference>
<dbReference type="PANTHER" id="PTHR43214">
    <property type="entry name" value="TWO-COMPONENT RESPONSE REGULATOR"/>
    <property type="match status" value="1"/>
</dbReference>
<dbReference type="SUPFAM" id="SSF46894">
    <property type="entry name" value="C-terminal effector domain of the bipartite response regulators"/>
    <property type="match status" value="1"/>
</dbReference>
<dbReference type="RefSeq" id="WP_134718138.1">
    <property type="nucleotide sequence ID" value="NZ_SDKM01000018.1"/>
</dbReference>
<dbReference type="OrthoDB" id="9815744at2"/>
<dbReference type="SUPFAM" id="SSF55781">
    <property type="entry name" value="GAF domain-like"/>
    <property type="match status" value="1"/>
</dbReference>
<protein>
    <recommendedName>
        <fullName evidence="8">LuxR family transcriptional regulator</fullName>
    </recommendedName>
</protein>
<comment type="caution">
    <text evidence="6">The sequence shown here is derived from an EMBL/GenBank/DDBJ whole genome shotgun (WGS) entry which is preliminary data.</text>
</comment>
<dbReference type="InterPro" id="IPR039420">
    <property type="entry name" value="WalR-like"/>
</dbReference>
<dbReference type="InterPro" id="IPR036388">
    <property type="entry name" value="WH-like_DNA-bd_sf"/>
</dbReference>
<dbReference type="Pfam" id="PF01590">
    <property type="entry name" value="GAF"/>
    <property type="match status" value="1"/>
</dbReference>
<name>A0A4Q4ZD51_9ACTN</name>
<feature type="domain" description="HTH luxR-type" evidence="5">
    <location>
        <begin position="282"/>
        <end position="339"/>
    </location>
</feature>
<accession>A0A4Q4ZD51</accession>
<dbReference type="SMART" id="SM00065">
    <property type="entry name" value="GAF"/>
    <property type="match status" value="1"/>
</dbReference>
<keyword evidence="1" id="KW-0805">Transcription regulation</keyword>
<keyword evidence="7" id="KW-1185">Reference proteome</keyword>
<dbReference type="InterPro" id="IPR016032">
    <property type="entry name" value="Sig_transdc_resp-reg_C-effctor"/>
</dbReference>
<dbReference type="EMBL" id="SDKM01000018">
    <property type="protein sequence ID" value="RYP85266.1"/>
    <property type="molecule type" value="Genomic_DNA"/>
</dbReference>
<dbReference type="InterPro" id="IPR003018">
    <property type="entry name" value="GAF"/>
</dbReference>
<proteinExistence type="predicted"/>
<gene>
    <name evidence="6" type="ORF">EKO23_13520</name>
</gene>
<sequence>MPTRSRRIRDRLVAGLAEADTLEDTMAAAHVVLADAVRAQSGVWSTVDPTTTLSTSCGLHGLLGASRDAQAEAVRERRLFQLEWADDAPNTFWALGRAGRTAAGLAVDVDDPRRVQRYAELLSPLGIRDELRILLEVDRRPWATAILYRHEPGAFTPEDVATAAGAADLVGAAVRRALLRAVCDARVVASPPGSLLVTPGGEVVTSSAAAEELLAALAPEQVPVVLTSLAVATRMEGSASVTVTGPEGVVTLHGSPAKGLDDVAVVLERPRPVELAPLIMEGLGFTARERQVTESLLQGLSRRMIASAVGVSEATLGDHLKQVYRKADVTSRSELAALLYGRYYERPRAQGVPPGPYGYFAGLS</sequence>
<keyword evidence="3" id="KW-0804">Transcription</keyword>
<dbReference type="Pfam" id="PF00196">
    <property type="entry name" value="GerE"/>
    <property type="match status" value="1"/>
</dbReference>
<dbReference type="AlphaFoldDB" id="A0A4Q4ZD51"/>
<evidence type="ECO:0000256" key="3">
    <source>
        <dbReference type="ARBA" id="ARBA00023163"/>
    </source>
</evidence>
<dbReference type="InterPro" id="IPR000792">
    <property type="entry name" value="Tscrpt_reg_LuxR_C"/>
</dbReference>
<dbReference type="Gene3D" id="3.30.450.40">
    <property type="match status" value="1"/>
</dbReference>
<feature type="domain" description="GAF" evidence="4">
    <location>
        <begin position="21"/>
        <end position="184"/>
    </location>
</feature>
<dbReference type="InterPro" id="IPR029016">
    <property type="entry name" value="GAF-like_dom_sf"/>
</dbReference>